<keyword evidence="1" id="KW-0812">Transmembrane</keyword>
<keyword evidence="3" id="KW-1185">Reference proteome</keyword>
<evidence type="ECO:0000313" key="4">
    <source>
        <dbReference type="WBParaSite" id="PSAMB.scaffold850size40291.g9210.t1"/>
    </source>
</evidence>
<feature type="chain" id="PRO_5037080135" evidence="2">
    <location>
        <begin position="19"/>
        <end position="271"/>
    </location>
</feature>
<dbReference type="SUPFAM" id="SSF81321">
    <property type="entry name" value="Family A G protein-coupled receptor-like"/>
    <property type="match status" value="1"/>
</dbReference>
<dbReference type="CDD" id="cd00637">
    <property type="entry name" value="7tm_classA_rhodopsin-like"/>
    <property type="match status" value="1"/>
</dbReference>
<keyword evidence="1" id="KW-1133">Transmembrane helix</keyword>
<dbReference type="Gene3D" id="1.20.1070.10">
    <property type="entry name" value="Rhodopsin 7-helix transmembrane proteins"/>
    <property type="match status" value="1"/>
</dbReference>
<feature type="transmembrane region" description="Helical" evidence="1">
    <location>
        <begin position="170"/>
        <end position="189"/>
    </location>
</feature>
<accession>A0A914XJH2</accession>
<protein>
    <submittedName>
        <fullName evidence="4">7TM GPCR serpentine receptor class x (Srx) domain-containing protein</fullName>
    </submittedName>
</protein>
<dbReference type="WBParaSite" id="PSAMB.scaffold850size40291.g9210.t1">
    <property type="protein sequence ID" value="PSAMB.scaffold850size40291.g9210.t1"/>
    <property type="gene ID" value="PSAMB.scaffold850size40291.g9210"/>
</dbReference>
<feature type="transmembrane region" description="Helical" evidence="1">
    <location>
        <begin position="201"/>
        <end position="224"/>
    </location>
</feature>
<evidence type="ECO:0000313" key="3">
    <source>
        <dbReference type="Proteomes" id="UP000887566"/>
    </source>
</evidence>
<feature type="signal peptide" evidence="2">
    <location>
        <begin position="1"/>
        <end position="18"/>
    </location>
</feature>
<feature type="transmembrane region" description="Helical" evidence="1">
    <location>
        <begin position="123"/>
        <end position="149"/>
    </location>
</feature>
<evidence type="ECO:0000256" key="1">
    <source>
        <dbReference type="SAM" id="Phobius"/>
    </source>
</evidence>
<keyword evidence="1" id="KW-0472">Membrane</keyword>
<feature type="transmembrane region" description="Helical" evidence="1">
    <location>
        <begin position="42"/>
        <end position="65"/>
    </location>
</feature>
<dbReference type="PANTHER" id="PTHR23021:SF26">
    <property type="entry name" value="SERPENTINE RECEPTOR, CLASS T"/>
    <property type="match status" value="1"/>
</dbReference>
<feature type="transmembrane region" description="Helical" evidence="1">
    <location>
        <begin position="77"/>
        <end position="103"/>
    </location>
</feature>
<name>A0A914XJH2_9BILA</name>
<proteinExistence type="predicted"/>
<dbReference type="Pfam" id="PF10321">
    <property type="entry name" value="7TM_GPCR_Srt"/>
    <property type="match status" value="1"/>
</dbReference>
<dbReference type="Proteomes" id="UP000887566">
    <property type="component" value="Unplaced"/>
</dbReference>
<dbReference type="PANTHER" id="PTHR23021">
    <property type="entry name" value="SERPENTINE RECEPTOR, CLASS T"/>
    <property type="match status" value="1"/>
</dbReference>
<keyword evidence="2" id="KW-0732">Signal</keyword>
<sequence>MDSFMFMFHICILDLVQAAMHLVGGVYTLLPIKMEQVPHWLNAFSGGLISSAWLAYLFLSTVLAINRFAHVAFPHHILILISYLYALIWMIVYLTPFVNFVYLKDSYYYYYDDSKGSDISHQIDTWACLVQIIVMGICYLGVILMLRTMRKRMENDSAQQRKVRAREMQITLQVSIIFFFTFLVQTSWMTLPKIFPNMPKWGYIIVNTFWILINGINPVIYYVLNPTIRHKVMKLIGFKVISIMSVDRTTSTTPSSQAAAPLLKVHKIQPE</sequence>
<dbReference type="InterPro" id="IPR019425">
    <property type="entry name" value="7TM_GPCR_serpentine_rcpt_Srt"/>
</dbReference>
<organism evidence="3 4">
    <name type="scientific">Plectus sambesii</name>
    <dbReference type="NCBI Taxonomy" id="2011161"/>
    <lineage>
        <taxon>Eukaryota</taxon>
        <taxon>Metazoa</taxon>
        <taxon>Ecdysozoa</taxon>
        <taxon>Nematoda</taxon>
        <taxon>Chromadorea</taxon>
        <taxon>Plectida</taxon>
        <taxon>Plectina</taxon>
        <taxon>Plectoidea</taxon>
        <taxon>Plectidae</taxon>
        <taxon>Plectus</taxon>
    </lineage>
</organism>
<evidence type="ECO:0000256" key="2">
    <source>
        <dbReference type="SAM" id="SignalP"/>
    </source>
</evidence>
<reference evidence="4" key="1">
    <citation type="submission" date="2022-11" db="UniProtKB">
        <authorList>
            <consortium name="WormBaseParasite"/>
        </authorList>
    </citation>
    <scope>IDENTIFICATION</scope>
</reference>
<dbReference type="AlphaFoldDB" id="A0A914XJH2"/>